<reference evidence="3 4" key="1">
    <citation type="journal article" date="2018" name="PLoS Genet.">
        <title>Population sequencing reveals clonal diversity and ancestral inbreeding in the grapevine cultivar Chardonnay.</title>
        <authorList>
            <person name="Roach M.J."/>
            <person name="Johnson D.L."/>
            <person name="Bohlmann J."/>
            <person name="van Vuuren H.J."/>
            <person name="Jones S.J."/>
            <person name="Pretorius I.S."/>
            <person name="Schmidt S.A."/>
            <person name="Borneman A.R."/>
        </authorList>
    </citation>
    <scope>NUCLEOTIDE SEQUENCE [LARGE SCALE GENOMIC DNA]</scope>
    <source>
        <strain evidence="4">cv. Chardonnay</strain>
        <tissue evidence="3">Leaf</tissue>
    </source>
</reference>
<proteinExistence type="predicted"/>
<evidence type="ECO:0000256" key="2">
    <source>
        <dbReference type="SAM" id="Phobius"/>
    </source>
</evidence>
<keyword evidence="2" id="KW-1133">Transmembrane helix</keyword>
<organism evidence="3 4">
    <name type="scientific">Vitis vinifera</name>
    <name type="common">Grape</name>
    <dbReference type="NCBI Taxonomy" id="29760"/>
    <lineage>
        <taxon>Eukaryota</taxon>
        <taxon>Viridiplantae</taxon>
        <taxon>Streptophyta</taxon>
        <taxon>Embryophyta</taxon>
        <taxon>Tracheophyta</taxon>
        <taxon>Spermatophyta</taxon>
        <taxon>Magnoliopsida</taxon>
        <taxon>eudicotyledons</taxon>
        <taxon>Gunneridae</taxon>
        <taxon>Pentapetalae</taxon>
        <taxon>rosids</taxon>
        <taxon>Vitales</taxon>
        <taxon>Vitaceae</taxon>
        <taxon>Viteae</taxon>
        <taxon>Vitis</taxon>
    </lineage>
</organism>
<feature type="compositionally biased region" description="Basic and acidic residues" evidence="1">
    <location>
        <begin position="224"/>
        <end position="241"/>
    </location>
</feature>
<name>A0A438HEP9_VITVI</name>
<feature type="region of interest" description="Disordered" evidence="1">
    <location>
        <begin position="31"/>
        <end position="53"/>
    </location>
</feature>
<keyword evidence="2" id="KW-0472">Membrane</keyword>
<protein>
    <submittedName>
        <fullName evidence="3">Uncharacterized protein</fullName>
    </submittedName>
</protein>
<dbReference type="AlphaFoldDB" id="A0A438HEP9"/>
<comment type="caution">
    <text evidence="3">The sequence shown here is derived from an EMBL/GenBank/DDBJ whole genome shotgun (WGS) entry which is preliminary data.</text>
</comment>
<gene>
    <name evidence="3" type="ORF">CK203_038304</name>
</gene>
<dbReference type="Proteomes" id="UP000288805">
    <property type="component" value="Unassembled WGS sequence"/>
</dbReference>
<dbReference type="InterPro" id="IPR045883">
    <property type="entry name" value="At4g13530-like"/>
</dbReference>
<feature type="region of interest" description="Disordered" evidence="1">
    <location>
        <begin position="224"/>
        <end position="268"/>
    </location>
</feature>
<evidence type="ECO:0000256" key="1">
    <source>
        <dbReference type="SAM" id="MobiDB-lite"/>
    </source>
</evidence>
<dbReference type="PANTHER" id="PTHR33646">
    <property type="entry name" value="GB|AAF00631.1"/>
    <property type="match status" value="1"/>
</dbReference>
<dbReference type="PANTHER" id="PTHR33646:SF6">
    <property type="entry name" value="TRANSMEMBRANE PROTEIN"/>
    <property type="match status" value="1"/>
</dbReference>
<feature type="transmembrane region" description="Helical" evidence="2">
    <location>
        <begin position="307"/>
        <end position="327"/>
    </location>
</feature>
<keyword evidence="2" id="KW-0812">Transmembrane</keyword>
<evidence type="ECO:0000313" key="4">
    <source>
        <dbReference type="Proteomes" id="UP000288805"/>
    </source>
</evidence>
<dbReference type="EMBL" id="QGNW01000234">
    <property type="protein sequence ID" value="RVW82930.1"/>
    <property type="molecule type" value="Genomic_DNA"/>
</dbReference>
<accession>A0A438HEP9</accession>
<sequence length="429" mass="47347">MEESVDLQDWELLHGSDSELVISPVSAQKYERPVDVSEEGSIESDNPSWIDPGLETRYERKDMGEFWSDSGSDRSDERKIVDFDAKNELGLGETEKTKVGFEGESENLRKLWSDERKSSDFDVKNELGLVETGKSQVGFEGIGEIGGESENMGKFGFGLGSDLSDDRKISDFDAQNQLNFVESGKSQAGFEEIGEIGGESENLGKFWSDSGGIGSMENQLGKFEEENKEGVDGGGKKRDVSELSGESDGGNESKVEMEGGGDQNDNENVGAIKEVESKGDKELKRRVVWWKVPLEFFRYCAFRVSPVWSFSVAAAILGIVILGRRLYRMKRKSRSLQLKVTVDDKLCFMSCYCLKALLDLFGNAFGHTCVCFNAFPTLSLFLLISAEGVSVHEPCCTSERSILSSEAGPHYPTRPAAAGVNPWPVMSLR</sequence>
<evidence type="ECO:0000313" key="3">
    <source>
        <dbReference type="EMBL" id="RVW82930.1"/>
    </source>
</evidence>